<evidence type="ECO:0000313" key="2">
    <source>
        <dbReference type="EMBL" id="AAW24020.1"/>
    </source>
</evidence>
<feature type="compositionally biased region" description="Basic and acidic residues" evidence="1">
    <location>
        <begin position="33"/>
        <end position="48"/>
    </location>
</feature>
<keyword evidence="2" id="KW-0614">Plasmid</keyword>
<proteinExistence type="predicted"/>
<evidence type="ECO:0000256" key="1">
    <source>
        <dbReference type="SAM" id="MobiDB-lite"/>
    </source>
</evidence>
<sequence>MDRTGRRGGRCPPPGRWTASADQRRGLVGPPEGMDHRGPDRTGLDLRRSPRLPLGAGTQDRAPAIRMHRKMGRKSPDVQGQMGAPL</sequence>
<dbReference type="AlphaFoldDB" id="Q5MJH3"/>
<feature type="region of interest" description="Disordered" evidence="1">
    <location>
        <begin position="1"/>
        <end position="86"/>
    </location>
</feature>
<accession>Q5MJH3</accession>
<protein>
    <submittedName>
        <fullName evidence="2">Uncharacterized protein</fullName>
    </submittedName>
</protein>
<dbReference type="EMBL" id="AY787146">
    <property type="protein sequence ID" value="AAW24020.1"/>
    <property type="molecule type" value="Genomic_DNA"/>
</dbReference>
<organism evidence="2">
    <name type="scientific">Sphingobium xenophagum QYY</name>
    <dbReference type="NCBI Taxonomy" id="1192759"/>
    <lineage>
        <taxon>Bacteria</taxon>
        <taxon>Pseudomonadati</taxon>
        <taxon>Pseudomonadota</taxon>
        <taxon>Alphaproteobacteria</taxon>
        <taxon>Sphingomonadales</taxon>
        <taxon>Sphingomonadaceae</taxon>
        <taxon>Sphingobium</taxon>
    </lineage>
</organism>
<reference evidence="2" key="1">
    <citation type="submission" date="2004-10" db="EMBL/GenBank/DDBJ databases">
        <title>A native plasmid isolated from Sphingomonas xenophaga QYY.</title>
        <authorList>
            <person name="Qu Y."/>
        </authorList>
    </citation>
    <scope>NUCLEOTIDE SEQUENCE</scope>
    <source>
        <strain evidence="2">QYY</strain>
        <plasmid evidence="2">pSx-Qyy</plasmid>
    </source>
</reference>
<geneLocation type="plasmid" evidence="2">
    <name>pSx-Qyy</name>
</geneLocation>
<name>Q5MJH3_SPHXE</name>